<accession>A0A218WJ84</accession>
<reference evidence="2" key="1">
    <citation type="journal article" date="2017" name="Plant J.">
        <title>The pomegranate (Punica granatum L.) genome and the genomics of punicalagin biosynthesis.</title>
        <authorList>
            <person name="Qin G."/>
            <person name="Xu C."/>
            <person name="Ming R."/>
            <person name="Tang H."/>
            <person name="Guyot R."/>
            <person name="Kramer E.M."/>
            <person name="Hu Y."/>
            <person name="Yi X."/>
            <person name="Qi Y."/>
            <person name="Xu X."/>
            <person name="Gao Z."/>
            <person name="Pan H."/>
            <person name="Jian J."/>
            <person name="Tian Y."/>
            <person name="Yue Z."/>
            <person name="Xu Y."/>
        </authorList>
    </citation>
    <scope>NUCLEOTIDE SEQUENCE [LARGE SCALE GENOMIC DNA]</scope>
    <source>
        <strain evidence="2">cv. Dabenzi</strain>
    </source>
</reference>
<dbReference type="AlphaFoldDB" id="A0A218WJ84"/>
<sequence>MHEQVILSNHEYVLMAWIIHHHLYEIIDPNESPINNLSTHMWFSHISHEKINEHSIYSQPKPQHYHSASKMAGLGLEWQEKQLTEGSLHGCPSLGLARPRRLHQDLDTQELRERRVESSSLSITVSNMCPIALLCKDRV</sequence>
<comment type="caution">
    <text evidence="1">The sequence shown here is derived from an EMBL/GenBank/DDBJ whole genome shotgun (WGS) entry which is preliminary data.</text>
</comment>
<gene>
    <name evidence="1" type="ORF">CDL15_Pgr017985</name>
</gene>
<proteinExistence type="predicted"/>
<dbReference type="Proteomes" id="UP000197138">
    <property type="component" value="Unassembled WGS sequence"/>
</dbReference>
<evidence type="ECO:0000313" key="1">
    <source>
        <dbReference type="EMBL" id="OWM72102.1"/>
    </source>
</evidence>
<organism evidence="1 2">
    <name type="scientific">Punica granatum</name>
    <name type="common">Pomegranate</name>
    <dbReference type="NCBI Taxonomy" id="22663"/>
    <lineage>
        <taxon>Eukaryota</taxon>
        <taxon>Viridiplantae</taxon>
        <taxon>Streptophyta</taxon>
        <taxon>Embryophyta</taxon>
        <taxon>Tracheophyta</taxon>
        <taxon>Spermatophyta</taxon>
        <taxon>Magnoliopsida</taxon>
        <taxon>eudicotyledons</taxon>
        <taxon>Gunneridae</taxon>
        <taxon>Pentapetalae</taxon>
        <taxon>rosids</taxon>
        <taxon>malvids</taxon>
        <taxon>Myrtales</taxon>
        <taxon>Lythraceae</taxon>
        <taxon>Punica</taxon>
    </lineage>
</organism>
<dbReference type="EMBL" id="MTKT01004293">
    <property type="protein sequence ID" value="OWM72102.1"/>
    <property type="molecule type" value="Genomic_DNA"/>
</dbReference>
<evidence type="ECO:0000313" key="2">
    <source>
        <dbReference type="Proteomes" id="UP000197138"/>
    </source>
</evidence>
<protein>
    <submittedName>
        <fullName evidence="1">Uncharacterized protein</fullName>
    </submittedName>
</protein>
<name>A0A218WJ84_PUNGR</name>